<feature type="compositionally biased region" description="Basic and acidic residues" evidence="1">
    <location>
        <begin position="30"/>
        <end position="42"/>
    </location>
</feature>
<protein>
    <submittedName>
        <fullName evidence="2">Uncharacterized protein</fullName>
    </submittedName>
</protein>
<sequence>MKRMIVDKDKDPGINSMKEQDQQDQNLKLMIKDKQEDEKSSDIESSSLIDQKQKRKRNEEEEEKNNKDKSNKLTDNKEEEIGKGNKRRRVDEEDQNSYNLNLYQLPPLPLFETPENPLITFTLQKDNRELSLPPFQTITLTTPSLFIVEQLTPLIKTQFIKPKPNELNKLPKAYPKRKRSISEKRMSVEESNFSTLTPQRLLDSSISQRSIQSSQSSFQTLNENHQMSLTFCVVSAGIQPEVIPSQMCIGVVYAMYTPKRQNKLLGLSFRRLRNK</sequence>
<evidence type="ECO:0000256" key="1">
    <source>
        <dbReference type="SAM" id="MobiDB-lite"/>
    </source>
</evidence>
<organism evidence="2 3">
    <name type="scientific">Streblomastix strix</name>
    <dbReference type="NCBI Taxonomy" id="222440"/>
    <lineage>
        <taxon>Eukaryota</taxon>
        <taxon>Metamonada</taxon>
        <taxon>Preaxostyla</taxon>
        <taxon>Oxymonadida</taxon>
        <taxon>Streblomastigidae</taxon>
        <taxon>Streblomastix</taxon>
    </lineage>
</organism>
<dbReference type="EMBL" id="SNRW01003136">
    <property type="protein sequence ID" value="KAA6390701.1"/>
    <property type="molecule type" value="Genomic_DNA"/>
</dbReference>
<feature type="region of interest" description="Disordered" evidence="1">
    <location>
        <begin position="1"/>
        <end position="95"/>
    </location>
</feature>
<evidence type="ECO:0000313" key="2">
    <source>
        <dbReference type="EMBL" id="KAA6390701.1"/>
    </source>
</evidence>
<dbReference type="Proteomes" id="UP000324800">
    <property type="component" value="Unassembled WGS sequence"/>
</dbReference>
<name>A0A5J4W6Z2_9EUKA</name>
<accession>A0A5J4W6Z2</accession>
<reference evidence="2 3" key="1">
    <citation type="submission" date="2019-03" db="EMBL/GenBank/DDBJ databases">
        <title>Single cell metagenomics reveals metabolic interactions within the superorganism composed of flagellate Streblomastix strix and complex community of Bacteroidetes bacteria on its surface.</title>
        <authorList>
            <person name="Treitli S.C."/>
            <person name="Kolisko M."/>
            <person name="Husnik F."/>
            <person name="Keeling P."/>
            <person name="Hampl V."/>
        </authorList>
    </citation>
    <scope>NUCLEOTIDE SEQUENCE [LARGE SCALE GENOMIC DNA]</scope>
    <source>
        <strain evidence="2">ST1C</strain>
    </source>
</reference>
<evidence type="ECO:0000313" key="3">
    <source>
        <dbReference type="Proteomes" id="UP000324800"/>
    </source>
</evidence>
<comment type="caution">
    <text evidence="2">The sequence shown here is derived from an EMBL/GenBank/DDBJ whole genome shotgun (WGS) entry which is preliminary data.</text>
</comment>
<gene>
    <name evidence="2" type="ORF">EZS28_013771</name>
</gene>
<proteinExistence type="predicted"/>
<feature type="compositionally biased region" description="Basic and acidic residues" evidence="1">
    <location>
        <begin position="64"/>
        <end position="83"/>
    </location>
</feature>
<dbReference type="AlphaFoldDB" id="A0A5J4W6Z2"/>
<feature type="compositionally biased region" description="Basic and acidic residues" evidence="1">
    <location>
        <begin position="1"/>
        <end position="12"/>
    </location>
</feature>